<keyword evidence="2" id="KW-0645">Protease</keyword>
<keyword evidence="6" id="KW-0482">Metalloprotease</keyword>
<feature type="signal peptide" evidence="9">
    <location>
        <begin position="1"/>
        <end position="28"/>
    </location>
</feature>
<evidence type="ECO:0000256" key="6">
    <source>
        <dbReference type="ARBA" id="ARBA00023049"/>
    </source>
</evidence>
<dbReference type="Pfam" id="PF01551">
    <property type="entry name" value="Peptidase_M23"/>
    <property type="match status" value="1"/>
</dbReference>
<evidence type="ECO:0000313" key="12">
    <source>
        <dbReference type="Proteomes" id="UP001596122"/>
    </source>
</evidence>
<dbReference type="RefSeq" id="WP_340270127.1">
    <property type="nucleotide sequence ID" value="NZ_JBBEOG010000006.1"/>
</dbReference>
<evidence type="ECO:0000256" key="8">
    <source>
        <dbReference type="SAM" id="MobiDB-lite"/>
    </source>
</evidence>
<evidence type="ECO:0000256" key="7">
    <source>
        <dbReference type="SAM" id="Coils"/>
    </source>
</evidence>
<organism evidence="11 12">
    <name type="scientific">Aquipuribacter nitratireducens</name>
    <dbReference type="NCBI Taxonomy" id="650104"/>
    <lineage>
        <taxon>Bacteria</taxon>
        <taxon>Bacillati</taxon>
        <taxon>Actinomycetota</taxon>
        <taxon>Actinomycetes</taxon>
        <taxon>Micrococcales</taxon>
        <taxon>Intrasporangiaceae</taxon>
        <taxon>Aquipuribacter</taxon>
    </lineage>
</organism>
<keyword evidence="3" id="KW-0479">Metal-binding</keyword>
<reference evidence="12" key="1">
    <citation type="journal article" date="2019" name="Int. J. Syst. Evol. Microbiol.">
        <title>The Global Catalogue of Microorganisms (GCM) 10K type strain sequencing project: providing services to taxonomists for standard genome sequencing and annotation.</title>
        <authorList>
            <consortium name="The Broad Institute Genomics Platform"/>
            <consortium name="The Broad Institute Genome Sequencing Center for Infectious Disease"/>
            <person name="Wu L."/>
            <person name="Ma J."/>
        </authorList>
    </citation>
    <scope>NUCLEOTIDE SEQUENCE [LARGE SCALE GENOMIC DNA]</scope>
    <source>
        <strain evidence="12">CCUG 43114</strain>
    </source>
</reference>
<dbReference type="CDD" id="cd12797">
    <property type="entry name" value="M23_peptidase"/>
    <property type="match status" value="1"/>
</dbReference>
<dbReference type="InterPro" id="IPR011055">
    <property type="entry name" value="Dup_hybrid_motif"/>
</dbReference>
<evidence type="ECO:0000256" key="5">
    <source>
        <dbReference type="ARBA" id="ARBA00022833"/>
    </source>
</evidence>
<keyword evidence="12" id="KW-1185">Reference proteome</keyword>
<keyword evidence="7" id="KW-0175">Coiled coil</keyword>
<evidence type="ECO:0000256" key="9">
    <source>
        <dbReference type="SAM" id="SignalP"/>
    </source>
</evidence>
<dbReference type="PANTHER" id="PTHR21666:SF288">
    <property type="entry name" value="CELL DIVISION PROTEIN YTFB"/>
    <property type="match status" value="1"/>
</dbReference>
<feature type="chain" id="PRO_5045613975" evidence="9">
    <location>
        <begin position="29"/>
        <end position="471"/>
    </location>
</feature>
<feature type="compositionally biased region" description="Pro residues" evidence="8">
    <location>
        <begin position="321"/>
        <end position="337"/>
    </location>
</feature>
<dbReference type="InterPro" id="IPR016047">
    <property type="entry name" value="M23ase_b-sheet_dom"/>
</dbReference>
<evidence type="ECO:0000256" key="1">
    <source>
        <dbReference type="ARBA" id="ARBA00001947"/>
    </source>
</evidence>
<dbReference type="Gene3D" id="2.70.70.10">
    <property type="entry name" value="Glucose Permease (Domain IIA)"/>
    <property type="match status" value="1"/>
</dbReference>
<dbReference type="InterPro" id="IPR050570">
    <property type="entry name" value="Cell_wall_metabolism_enzyme"/>
</dbReference>
<feature type="compositionally biased region" description="Basic and acidic residues" evidence="8">
    <location>
        <begin position="292"/>
        <end position="320"/>
    </location>
</feature>
<accession>A0ABW0GS00</accession>
<comment type="caution">
    <text evidence="11">The sequence shown here is derived from an EMBL/GenBank/DDBJ whole genome shotgun (WGS) entry which is preliminary data.</text>
</comment>
<evidence type="ECO:0000313" key="11">
    <source>
        <dbReference type="EMBL" id="MFC5382505.1"/>
    </source>
</evidence>
<dbReference type="Gene3D" id="6.10.250.3150">
    <property type="match status" value="1"/>
</dbReference>
<dbReference type="SUPFAM" id="SSF51261">
    <property type="entry name" value="Duplicated hybrid motif"/>
    <property type="match status" value="1"/>
</dbReference>
<sequence length="471" mass="50183">MPRSLVGALGVVLLAAVAVVPQQLPAAAGPVVHPDREEVEQRQDEVERGLAVSEGELAHVNGQLVAASERLAGLQAQVPAARQAVATAEAEAAAARQRDAELAQELVLAEAAVEAAGLELGARTAEADRTQQVVGGVAREVYQGATFNPLQILVEAGSAKDYADMVTFAQVARRSQEQALSQLRTQQVEIRNAEARLEAERVRVEDLKAQAAQQVVVTAAAEEQAREAQAALERLVAEEDAAVRAYEQAKAAEEAEIAELEAENQQLEVQLAAIAEAERKAEEERQRRLEEERRRAAEEAERRRQEELRRQREEAARDNRPPPADPGPAPAPAPDPGPQADGYLSAPVSGARISSNFGYRIHPILGYRKLHTGRDYAAACGTPVRAAASGRVVSAGWGGGYGNLVVISHGRVDGTSLATAYAHLSRIARSGGSVSRGEVIGYIGTTGSSTGCHLHFETREAGVAVDPRNWL</sequence>
<proteinExistence type="predicted"/>
<evidence type="ECO:0000256" key="3">
    <source>
        <dbReference type="ARBA" id="ARBA00022723"/>
    </source>
</evidence>
<evidence type="ECO:0000256" key="4">
    <source>
        <dbReference type="ARBA" id="ARBA00022801"/>
    </source>
</evidence>
<gene>
    <name evidence="11" type="ORF">ACFPJ6_17215</name>
</gene>
<feature type="domain" description="M23ase beta-sheet core" evidence="10">
    <location>
        <begin position="370"/>
        <end position="467"/>
    </location>
</feature>
<comment type="cofactor">
    <cofactor evidence="1">
        <name>Zn(2+)</name>
        <dbReference type="ChEBI" id="CHEBI:29105"/>
    </cofactor>
</comment>
<keyword evidence="4" id="KW-0378">Hydrolase</keyword>
<keyword evidence="9" id="KW-0732">Signal</keyword>
<feature type="coiled-coil region" evidence="7">
    <location>
        <begin position="71"/>
        <end position="105"/>
    </location>
</feature>
<dbReference type="PANTHER" id="PTHR21666">
    <property type="entry name" value="PEPTIDASE-RELATED"/>
    <property type="match status" value="1"/>
</dbReference>
<evidence type="ECO:0000256" key="2">
    <source>
        <dbReference type="ARBA" id="ARBA00022670"/>
    </source>
</evidence>
<dbReference type="Proteomes" id="UP001596122">
    <property type="component" value="Unassembled WGS sequence"/>
</dbReference>
<protein>
    <submittedName>
        <fullName evidence="11">Peptidoglycan DD-metalloendopeptidase family protein</fullName>
    </submittedName>
</protein>
<evidence type="ECO:0000259" key="10">
    <source>
        <dbReference type="Pfam" id="PF01551"/>
    </source>
</evidence>
<name>A0ABW0GS00_9MICO</name>
<feature type="region of interest" description="Disordered" evidence="8">
    <location>
        <begin position="292"/>
        <end position="346"/>
    </location>
</feature>
<keyword evidence="5" id="KW-0862">Zinc</keyword>
<dbReference type="EMBL" id="JBHSLD010000028">
    <property type="protein sequence ID" value="MFC5382505.1"/>
    <property type="molecule type" value="Genomic_DNA"/>
</dbReference>